<dbReference type="PANTHER" id="PTHR32215:SF0">
    <property type="entry name" value="CILIA- AND FLAGELLA-ASSOCIATED PROTEIN 57"/>
    <property type="match status" value="1"/>
</dbReference>
<feature type="coiled-coil region" evidence="1">
    <location>
        <begin position="173"/>
        <end position="200"/>
    </location>
</feature>
<dbReference type="EMBL" id="BNCP01000010">
    <property type="protein sequence ID" value="GIL77101.1"/>
    <property type="molecule type" value="Genomic_DNA"/>
</dbReference>
<feature type="compositionally biased region" description="Gly residues" evidence="2">
    <location>
        <begin position="832"/>
        <end position="842"/>
    </location>
</feature>
<gene>
    <name evidence="3" type="ORF">Vretifemale_6657</name>
</gene>
<feature type="compositionally biased region" description="Low complexity" evidence="2">
    <location>
        <begin position="583"/>
        <end position="606"/>
    </location>
</feature>
<comment type="caution">
    <text evidence="3">The sequence shown here is derived from an EMBL/GenBank/DDBJ whole genome shotgun (WGS) entry which is preliminary data.</text>
</comment>
<feature type="non-terminal residue" evidence="3">
    <location>
        <position position="988"/>
    </location>
</feature>
<evidence type="ECO:0000313" key="4">
    <source>
        <dbReference type="Proteomes" id="UP000747110"/>
    </source>
</evidence>
<evidence type="ECO:0000313" key="3">
    <source>
        <dbReference type="EMBL" id="GIL77101.1"/>
    </source>
</evidence>
<feature type="compositionally biased region" description="Low complexity" evidence="2">
    <location>
        <begin position="856"/>
        <end position="871"/>
    </location>
</feature>
<feature type="compositionally biased region" description="Low complexity" evidence="2">
    <location>
        <begin position="884"/>
        <end position="910"/>
    </location>
</feature>
<dbReference type="PANTHER" id="PTHR32215">
    <property type="entry name" value="CILIA- AND FLAGELLA-ASSOCIATED PROTEIN 57"/>
    <property type="match status" value="1"/>
</dbReference>
<feature type="compositionally biased region" description="Polar residues" evidence="2">
    <location>
        <begin position="979"/>
        <end position="988"/>
    </location>
</feature>
<feature type="region of interest" description="Disordered" evidence="2">
    <location>
        <begin position="534"/>
        <end position="645"/>
    </location>
</feature>
<feature type="coiled-coil region" evidence="1">
    <location>
        <begin position="269"/>
        <end position="296"/>
    </location>
</feature>
<reference evidence="3" key="1">
    <citation type="journal article" date="2021" name="Proc. Natl. Acad. Sci. U.S.A.">
        <title>Three genomes in the algal genus Volvox reveal the fate of a haploid sex-determining region after a transition to homothallism.</title>
        <authorList>
            <person name="Yamamoto K."/>
            <person name="Hamaji T."/>
            <person name="Kawai-Toyooka H."/>
            <person name="Matsuzaki R."/>
            <person name="Takahashi F."/>
            <person name="Nishimura Y."/>
            <person name="Kawachi M."/>
            <person name="Noguchi H."/>
            <person name="Minakuchi Y."/>
            <person name="Umen J.G."/>
            <person name="Toyoda A."/>
            <person name="Nozaki H."/>
        </authorList>
    </citation>
    <scope>NUCLEOTIDE SEQUENCE</scope>
    <source>
        <strain evidence="3">NIES-3786</strain>
    </source>
</reference>
<accession>A0A8J4FHY8</accession>
<feature type="compositionally biased region" description="Acidic residues" evidence="2">
    <location>
        <begin position="730"/>
        <end position="742"/>
    </location>
</feature>
<sequence length="988" mass="104091">VAGSTSISAANPTAAAAAAAATSSAGGGAATPSSMPYYITIPEERLLAVREKAIEVAQLVGHAKNDAEYQAFRAAQVLRDTITKLEGDLEAAKTSLAERDATIAKLQESGRLHERQVVKELEGAHMSAAEELEALYEKRLQVEMERVKVMAAARDDIRYKGEEEVKRLKASHAKEMQDLRNYYQAQLASLESKVAEASGERAEQDRFFNEYVKQAEEDFEDHSDRINKKFHVLTEAAEVREQRLKADNNILKRTNLRLKADKTIDMKRMDKLATDNASLREQTEDLRLTIDKLKRELEERDAVNADNYVTVQQLRRKVQELEKHKYVLSYKAETYSKNLEPQREEIARLQDALEGHGKELLTQANRTQVLSRHVAEKDAALRTAKASLAAFKRRCEHQDAAITCFAQELYAAMQMPDDRSVHGKSTRQKALDDLVRKYCLGDPRVSANRNAASEAIAAAAAAETRVVLLQWRLDQETRTQRATQRITMNQNSQLLRELQVAQQDNMALRDRVDAAFVALRELQHRYAMLERRAGLKSARTGDEDLADEGIGGGAGDGGGEEGDSEGGGGGIVSMSGRVPPSRPVSGAGPSSAGPSSPSGGAATGRRTPTSVAAANGVHRHSHAHTRPGTAGGRRPPSAGFGLYRNGGPAGGGVTGVARGAPLRAFAELLVTERQRMQTLAVQLESGAAAVEQQQRALLGLRDQLAAEAAVADGDGDGEDEDGAGGYGGADELDPELGDDEGGDGLGLLPSFGGYSLLADGANEGGKRSTFNDGGGGGGAAGSTAATGGSSSLEEAADAGGPGREWDRGRQQQHQQQQQSGTSRRVAIASTGSSGGGGGGGGLATYHAPGVRGLNLGASVGGASSSGGAAQSRLVPGSTSSGRPLTASLDSSSRRSTASPSALARPRPGSSGQRVAALRSSAGSPVNAVAAAVAAPTPALSAGGAVRPNSPTSRGRPTSAGGVGLRAFTDDKVDRFRPPQSCTQKDLPF</sequence>
<dbReference type="Proteomes" id="UP000747110">
    <property type="component" value="Unassembled WGS sequence"/>
</dbReference>
<organism evidence="3 4">
    <name type="scientific">Volvox reticuliferus</name>
    <dbReference type="NCBI Taxonomy" id="1737510"/>
    <lineage>
        <taxon>Eukaryota</taxon>
        <taxon>Viridiplantae</taxon>
        <taxon>Chlorophyta</taxon>
        <taxon>core chlorophytes</taxon>
        <taxon>Chlorophyceae</taxon>
        <taxon>CS clade</taxon>
        <taxon>Chlamydomonadales</taxon>
        <taxon>Volvocaceae</taxon>
        <taxon>Volvox</taxon>
    </lineage>
</organism>
<feature type="coiled-coil region" evidence="1">
    <location>
        <begin position="75"/>
        <end position="138"/>
    </location>
</feature>
<feature type="compositionally biased region" description="Low complexity" evidence="2">
    <location>
        <begin position="781"/>
        <end position="791"/>
    </location>
</feature>
<dbReference type="AlphaFoldDB" id="A0A8J4FHY8"/>
<feature type="compositionally biased region" description="Acidic residues" evidence="2">
    <location>
        <begin position="713"/>
        <end position="722"/>
    </location>
</feature>
<name>A0A8J4FHY8_9CHLO</name>
<dbReference type="InterPro" id="IPR052993">
    <property type="entry name" value="CFA-57"/>
</dbReference>
<feature type="region of interest" description="Disordered" evidence="2">
    <location>
        <begin position="765"/>
        <end position="988"/>
    </location>
</feature>
<proteinExistence type="predicted"/>
<feature type="compositionally biased region" description="Basic and acidic residues" evidence="2">
    <location>
        <begin position="967"/>
        <end position="976"/>
    </location>
</feature>
<protein>
    <submittedName>
        <fullName evidence="3">Uncharacterized protein</fullName>
    </submittedName>
</protein>
<keyword evidence="4" id="KW-1185">Reference proteome</keyword>
<evidence type="ECO:0000256" key="2">
    <source>
        <dbReference type="SAM" id="MobiDB-lite"/>
    </source>
</evidence>
<dbReference type="OrthoDB" id="543593at2759"/>
<feature type="region of interest" description="Disordered" evidence="2">
    <location>
        <begin position="709"/>
        <end position="745"/>
    </location>
</feature>
<evidence type="ECO:0000256" key="1">
    <source>
        <dbReference type="SAM" id="Coils"/>
    </source>
</evidence>
<feature type="compositionally biased region" description="Low complexity" evidence="2">
    <location>
        <begin position="919"/>
        <end position="941"/>
    </location>
</feature>
<keyword evidence="1" id="KW-0175">Coiled coil</keyword>